<gene>
    <name evidence="9" type="ORF">ACFSC7_09015</name>
</gene>
<dbReference type="Gene3D" id="3.10.20.740">
    <property type="match status" value="1"/>
</dbReference>
<dbReference type="InterPro" id="IPR017896">
    <property type="entry name" value="4Fe4S_Fe-S-bd"/>
</dbReference>
<feature type="domain" description="4Fe-4S ferredoxin-type" evidence="7">
    <location>
        <begin position="139"/>
        <end position="169"/>
    </location>
</feature>
<dbReference type="PROSITE" id="PS00198">
    <property type="entry name" value="4FE4S_FER_1"/>
    <property type="match status" value="1"/>
</dbReference>
<dbReference type="RefSeq" id="WP_149890637.1">
    <property type="nucleotide sequence ID" value="NZ_JBHUFA010000001.1"/>
</dbReference>
<dbReference type="Gene3D" id="2.40.40.20">
    <property type="match status" value="1"/>
</dbReference>
<evidence type="ECO:0000256" key="2">
    <source>
        <dbReference type="ARBA" id="ARBA00022723"/>
    </source>
</evidence>
<dbReference type="PROSITE" id="PS51669">
    <property type="entry name" value="4FE4S_MOW_BIS_MGD"/>
    <property type="match status" value="1"/>
</dbReference>
<evidence type="ECO:0000256" key="5">
    <source>
        <dbReference type="ARBA" id="ARBA00023014"/>
    </source>
</evidence>
<dbReference type="InterPro" id="IPR006655">
    <property type="entry name" value="Mopterin_OxRdtase_prok_CS"/>
</dbReference>
<dbReference type="InterPro" id="IPR006657">
    <property type="entry name" value="MoPterin_dinucl-bd_dom"/>
</dbReference>
<evidence type="ECO:0000313" key="10">
    <source>
        <dbReference type="Proteomes" id="UP001597327"/>
    </source>
</evidence>
<dbReference type="InterPro" id="IPR009010">
    <property type="entry name" value="Asp_de-COase-like_dom_sf"/>
</dbReference>
<organism evidence="9 10">
    <name type="scientific">Roseibium aestuarii</name>
    <dbReference type="NCBI Taxonomy" id="2600299"/>
    <lineage>
        <taxon>Bacteria</taxon>
        <taxon>Pseudomonadati</taxon>
        <taxon>Pseudomonadota</taxon>
        <taxon>Alphaproteobacteria</taxon>
        <taxon>Hyphomicrobiales</taxon>
        <taxon>Stappiaceae</taxon>
        <taxon>Roseibium</taxon>
    </lineage>
</organism>
<dbReference type="SMART" id="SM00926">
    <property type="entry name" value="Molybdop_Fe4S4"/>
    <property type="match status" value="1"/>
</dbReference>
<dbReference type="PROSITE" id="PS00551">
    <property type="entry name" value="MOLYBDOPTERIN_PROK_1"/>
    <property type="match status" value="1"/>
</dbReference>
<dbReference type="InterPro" id="IPR017900">
    <property type="entry name" value="4Fe4S_Fe_S_CS"/>
</dbReference>
<dbReference type="CDD" id="cd02753">
    <property type="entry name" value="MopB_Formate-Dh-H"/>
    <property type="match status" value="1"/>
</dbReference>
<dbReference type="SUPFAM" id="SSF54292">
    <property type="entry name" value="2Fe-2S ferredoxin-like"/>
    <property type="match status" value="1"/>
</dbReference>
<dbReference type="InterPro" id="IPR001041">
    <property type="entry name" value="2Fe-2S_ferredoxin-type"/>
</dbReference>
<evidence type="ECO:0000256" key="1">
    <source>
        <dbReference type="ARBA" id="ARBA00022485"/>
    </source>
</evidence>
<reference evidence="10" key="1">
    <citation type="journal article" date="2019" name="Int. J. Syst. Evol. Microbiol.">
        <title>The Global Catalogue of Microorganisms (GCM) 10K type strain sequencing project: providing services to taxonomists for standard genome sequencing and annotation.</title>
        <authorList>
            <consortium name="The Broad Institute Genomics Platform"/>
            <consortium name="The Broad Institute Genome Sequencing Center for Infectious Disease"/>
            <person name="Wu L."/>
            <person name="Ma J."/>
        </authorList>
    </citation>
    <scope>NUCLEOTIDE SEQUENCE [LARGE SCALE GENOMIC DNA]</scope>
    <source>
        <strain evidence="10">JCM 3369</strain>
    </source>
</reference>
<keyword evidence="5" id="KW-0411">Iron-sulfur</keyword>
<dbReference type="Gene3D" id="3.40.50.740">
    <property type="match status" value="1"/>
</dbReference>
<dbReference type="Proteomes" id="UP001597327">
    <property type="component" value="Unassembled WGS sequence"/>
</dbReference>
<dbReference type="PROSITE" id="PS00490">
    <property type="entry name" value="MOLYBDOPTERIN_PROK_2"/>
    <property type="match status" value="1"/>
</dbReference>
<name>A0ABW4JVE5_9HYPH</name>
<feature type="domain" description="2Fe-2S ferredoxin-type" evidence="6">
    <location>
        <begin position="2"/>
        <end position="82"/>
    </location>
</feature>
<dbReference type="Pfam" id="PF01568">
    <property type="entry name" value="Molydop_binding"/>
    <property type="match status" value="1"/>
</dbReference>
<dbReference type="InterPro" id="IPR006656">
    <property type="entry name" value="Mopterin_OxRdtase"/>
</dbReference>
<evidence type="ECO:0000259" key="7">
    <source>
        <dbReference type="PROSITE" id="PS51379"/>
    </source>
</evidence>
<evidence type="ECO:0000259" key="8">
    <source>
        <dbReference type="PROSITE" id="PS51669"/>
    </source>
</evidence>
<keyword evidence="2" id="KW-0479">Metal-binding</keyword>
<dbReference type="SUPFAM" id="SSF54862">
    <property type="entry name" value="4Fe-4S ferredoxins"/>
    <property type="match status" value="1"/>
</dbReference>
<keyword evidence="1" id="KW-0004">4Fe-4S</keyword>
<sequence>MSVVTAVIDGISISAKKGTSVLRAAQAAGLNLPYLCACEREGYKPIAACRTCLVEVGGRDELVPACRQPVEHDMVVYSESERAVQTRRVVVELLSSEMSAEAVHRHSESRFQKLISRVEADATRFGRRADTAEPDRRHPGIVVDSDACIRCGLCRSACQDVQVNSVIALAGHGDGIHVTFDTGKTMAESNCVTCGECAQVCPTGAIKQAALATDTPAKIDHSSETVCPFCSVGCRVNLNIANDRVVYAEGADGPANHGRLCVKGRFGFDYLRHPDRLTVPLIRRDDAPKDPSHNLHGADILKLFRPATWDEALDRAATGFRELRDSLGGDSLAVLGSAKGSNEDAYILQKAARTAFRTAHIDHCTRLCSSVPPLAEATGFSAVTIPIEQIAFADVALMVGSNPDVNHPVGASVIKNAVRHGTKLILVDPYQQSLSRLATHYLQLSPGTDVALLSAMTRVVTSEGLYDADFVRQRLEGFDELLERIEPYTPDVAAAVCGVSAETIVQAARLFAKASAAMCFWGMGASQHVHGADNIRAVIAFALVCGQVGRPGAGLHPLRGQNNVQGSCDAGLGPSYLPGYRPIVEEQRALFEGLWGTSLPEGPGLSTIEIMNAARARRVKGLYVVGGNPSMANPDLAATREALAKLDHLVVQDIFPTETAAFADVILPAAALAERSGTVTNTDRIVQLVEPVLPPPGQAREDWTITSSIAERLGVSSLGHTHESIFDEMASVVPVLNGLSWSKLKAERHVRYPIHPAEAMTDVSSGFDAGLQDSLFAEAFPCGKARISPLHGLQPIEPPDAEFPLILVTGRVREHWHTGSMTRRADVLDALAPEALVHVNSADFDRLGLSAEQMVSVETRRGVISARPVADEKLQAGVIWMAMSFVESAVNELTINKLDNYTRVPEYKFCSARIVSA</sequence>
<evidence type="ECO:0000256" key="3">
    <source>
        <dbReference type="ARBA" id="ARBA00023002"/>
    </source>
</evidence>
<dbReference type="Pfam" id="PF13510">
    <property type="entry name" value="Fer2_4"/>
    <property type="match status" value="1"/>
</dbReference>
<accession>A0ABW4JVE5</accession>
<dbReference type="PANTHER" id="PTHR43105">
    <property type="entry name" value="RESPIRATORY NITRATE REDUCTASE"/>
    <property type="match status" value="1"/>
</dbReference>
<dbReference type="Gene3D" id="3.30.70.20">
    <property type="match status" value="1"/>
</dbReference>
<feature type="domain" description="4Fe-4S ferredoxin-type" evidence="7">
    <location>
        <begin position="182"/>
        <end position="211"/>
    </location>
</feature>
<dbReference type="InterPro" id="IPR027467">
    <property type="entry name" value="MopterinOxRdtase_cofactor_BS"/>
</dbReference>
<evidence type="ECO:0000259" key="6">
    <source>
        <dbReference type="PROSITE" id="PS51085"/>
    </source>
</evidence>
<feature type="domain" description="4Fe-4S Mo/W bis-MGD-type" evidence="8">
    <location>
        <begin position="220"/>
        <end position="275"/>
    </location>
</feature>
<comment type="caution">
    <text evidence="9">The sequence shown here is derived from an EMBL/GenBank/DDBJ whole genome shotgun (WGS) entry which is preliminary data.</text>
</comment>
<dbReference type="PIRSF" id="PIRSF036643">
    <property type="entry name" value="FDH_alpha"/>
    <property type="match status" value="1"/>
</dbReference>
<dbReference type="PROSITE" id="PS51085">
    <property type="entry name" value="2FE2S_FER_2"/>
    <property type="match status" value="1"/>
</dbReference>
<keyword evidence="10" id="KW-1185">Reference proteome</keyword>
<evidence type="ECO:0000256" key="4">
    <source>
        <dbReference type="ARBA" id="ARBA00023004"/>
    </source>
</evidence>
<dbReference type="PROSITE" id="PS51379">
    <property type="entry name" value="4FE4S_FER_2"/>
    <property type="match status" value="2"/>
</dbReference>
<dbReference type="InterPro" id="IPR041924">
    <property type="entry name" value="Formate_Dh-H_N"/>
</dbReference>
<dbReference type="Pfam" id="PF12838">
    <property type="entry name" value="Fer4_7"/>
    <property type="match status" value="1"/>
</dbReference>
<dbReference type="SUPFAM" id="SSF50692">
    <property type="entry name" value="ADC-like"/>
    <property type="match status" value="1"/>
</dbReference>
<keyword evidence="3" id="KW-0560">Oxidoreductase</keyword>
<proteinExistence type="predicted"/>
<dbReference type="Gene3D" id="2.20.25.90">
    <property type="entry name" value="ADC-like domains"/>
    <property type="match status" value="1"/>
</dbReference>
<keyword evidence="4" id="KW-0408">Iron</keyword>
<dbReference type="InterPro" id="IPR006963">
    <property type="entry name" value="Mopterin_OxRdtase_4Fe-4S_dom"/>
</dbReference>
<dbReference type="EMBL" id="JBHUFA010000001">
    <property type="protein sequence ID" value="MFD1695654.1"/>
    <property type="molecule type" value="Genomic_DNA"/>
</dbReference>
<dbReference type="Gene3D" id="3.40.228.10">
    <property type="entry name" value="Dimethylsulfoxide Reductase, domain 2"/>
    <property type="match status" value="1"/>
</dbReference>
<dbReference type="Pfam" id="PF00384">
    <property type="entry name" value="Molybdopterin"/>
    <property type="match status" value="1"/>
</dbReference>
<dbReference type="InterPro" id="IPR036010">
    <property type="entry name" value="2Fe-2S_ferredoxin-like_sf"/>
</dbReference>
<dbReference type="PANTHER" id="PTHR43105:SF14">
    <property type="entry name" value="FORMATE DEHYDROGENASE H"/>
    <property type="match status" value="1"/>
</dbReference>
<dbReference type="SUPFAM" id="SSF53706">
    <property type="entry name" value="Formate dehydrogenase/DMSO reductase, domains 1-3"/>
    <property type="match status" value="1"/>
</dbReference>
<dbReference type="CDD" id="cd00207">
    <property type="entry name" value="fer2"/>
    <property type="match status" value="1"/>
</dbReference>
<evidence type="ECO:0000313" key="9">
    <source>
        <dbReference type="EMBL" id="MFD1695654.1"/>
    </source>
</evidence>
<protein>
    <submittedName>
        <fullName evidence="9">Molybdopterin-dependent oxidoreductase</fullName>
    </submittedName>
</protein>
<dbReference type="Pfam" id="PF04879">
    <property type="entry name" value="Molybdop_Fe4S4"/>
    <property type="match status" value="1"/>
</dbReference>
<dbReference type="InterPro" id="IPR050123">
    <property type="entry name" value="Prok_molybdopt-oxidoreductase"/>
</dbReference>